<dbReference type="EMBL" id="JAFHDT010000096">
    <property type="protein sequence ID" value="KAI7790510.1"/>
    <property type="molecule type" value="Genomic_DNA"/>
</dbReference>
<accession>A0A9W7T2T7</accession>
<proteinExistence type="predicted"/>
<keyword evidence="2" id="KW-1185">Reference proteome</keyword>
<gene>
    <name evidence="1" type="ORF">IRJ41_012576</name>
</gene>
<evidence type="ECO:0000313" key="2">
    <source>
        <dbReference type="Proteomes" id="UP001059041"/>
    </source>
</evidence>
<reference evidence="1" key="1">
    <citation type="submission" date="2021-02" db="EMBL/GenBank/DDBJ databases">
        <title>Comparative genomics reveals that relaxation of natural selection precedes convergent phenotypic evolution of cavefish.</title>
        <authorList>
            <person name="Peng Z."/>
        </authorList>
    </citation>
    <scope>NUCLEOTIDE SEQUENCE</scope>
    <source>
        <tissue evidence="1">Muscle</tissue>
    </source>
</reference>
<protein>
    <submittedName>
        <fullName evidence="1">Uncharacterized protein</fullName>
    </submittedName>
</protein>
<sequence length="71" mass="8438">MSQSSQTQRPTASSLSTLHHLYLKLKISGDARIKINSPEVPEVMRREIYEVKILFYQYRKAMRDVKDRLER</sequence>
<dbReference type="AlphaFoldDB" id="A0A9W7T2T7"/>
<comment type="caution">
    <text evidence="1">The sequence shown here is derived from an EMBL/GenBank/DDBJ whole genome shotgun (WGS) entry which is preliminary data.</text>
</comment>
<organism evidence="1 2">
    <name type="scientific">Triplophysa rosa</name>
    <name type="common">Cave loach</name>
    <dbReference type="NCBI Taxonomy" id="992332"/>
    <lineage>
        <taxon>Eukaryota</taxon>
        <taxon>Metazoa</taxon>
        <taxon>Chordata</taxon>
        <taxon>Craniata</taxon>
        <taxon>Vertebrata</taxon>
        <taxon>Euteleostomi</taxon>
        <taxon>Actinopterygii</taxon>
        <taxon>Neopterygii</taxon>
        <taxon>Teleostei</taxon>
        <taxon>Ostariophysi</taxon>
        <taxon>Cypriniformes</taxon>
        <taxon>Nemacheilidae</taxon>
        <taxon>Triplophysa</taxon>
    </lineage>
</organism>
<dbReference type="Proteomes" id="UP001059041">
    <property type="component" value="Unassembled WGS sequence"/>
</dbReference>
<name>A0A9W7T2T7_TRIRA</name>
<evidence type="ECO:0000313" key="1">
    <source>
        <dbReference type="EMBL" id="KAI7790510.1"/>
    </source>
</evidence>